<comment type="catalytic activity">
    <reaction evidence="9">
        <text>sn-glycerol 3-phosphate + NADP(+) = dihydroxyacetone phosphate + NADPH + H(+)</text>
        <dbReference type="Rhea" id="RHEA:11096"/>
        <dbReference type="ChEBI" id="CHEBI:15378"/>
        <dbReference type="ChEBI" id="CHEBI:57597"/>
        <dbReference type="ChEBI" id="CHEBI:57642"/>
        <dbReference type="ChEBI" id="CHEBI:57783"/>
        <dbReference type="ChEBI" id="CHEBI:58349"/>
        <dbReference type="EC" id="1.1.1.94"/>
    </reaction>
    <physiologicalReaction direction="right-to-left" evidence="9">
        <dbReference type="Rhea" id="RHEA:11098"/>
    </physiologicalReaction>
</comment>
<keyword evidence="21" id="KW-1185">Reference proteome</keyword>
<gene>
    <name evidence="13" type="primary">gpsA</name>
    <name evidence="20" type="ORF">FVE67_00810</name>
</gene>
<feature type="binding site" evidence="13">
    <location>
        <position position="253"/>
    </location>
    <ligand>
        <name>sn-glycerol 3-phosphate</name>
        <dbReference type="ChEBI" id="CHEBI:57597"/>
    </ligand>
</feature>
<dbReference type="InterPro" id="IPR011128">
    <property type="entry name" value="G3P_DH_NAD-dep_N"/>
</dbReference>
<dbReference type="RefSeq" id="WP_168718781.1">
    <property type="nucleotide sequence ID" value="NZ_CP042909.1"/>
</dbReference>
<feature type="binding site" evidence="13">
    <location>
        <position position="10"/>
    </location>
    <ligand>
        <name>NADPH</name>
        <dbReference type="ChEBI" id="CHEBI:57783"/>
    </ligand>
</feature>
<dbReference type="GO" id="GO:0051287">
    <property type="term" value="F:NAD binding"/>
    <property type="evidence" value="ECO:0007669"/>
    <property type="project" value="InterPro"/>
</dbReference>
<evidence type="ECO:0000256" key="16">
    <source>
        <dbReference type="PIRSR" id="PIRSR000114-3"/>
    </source>
</evidence>
<keyword evidence="6 13" id="KW-0443">Lipid metabolism</keyword>
<dbReference type="Proteomes" id="UP000501253">
    <property type="component" value="Chromosome"/>
</dbReference>
<feature type="binding site" evidence="13">
    <location>
        <position position="105"/>
    </location>
    <ligand>
        <name>sn-glycerol 3-phosphate</name>
        <dbReference type="ChEBI" id="CHEBI:57597"/>
    </ligand>
</feature>
<feature type="binding site" evidence="13">
    <location>
        <position position="252"/>
    </location>
    <ligand>
        <name>NADPH</name>
        <dbReference type="ChEBI" id="CHEBI:57783"/>
    </ligand>
</feature>
<feature type="binding site" evidence="13">
    <location>
        <position position="188"/>
    </location>
    <ligand>
        <name>sn-glycerol 3-phosphate</name>
        <dbReference type="ChEBI" id="CHEBI:57597"/>
    </ligand>
</feature>
<evidence type="ECO:0000256" key="15">
    <source>
        <dbReference type="PIRSR" id="PIRSR000114-2"/>
    </source>
</evidence>
<feature type="binding site" evidence="16">
    <location>
        <begin position="7"/>
        <end position="12"/>
    </location>
    <ligand>
        <name>NAD(+)</name>
        <dbReference type="ChEBI" id="CHEBI:57540"/>
    </ligand>
</feature>
<evidence type="ECO:0000256" key="8">
    <source>
        <dbReference type="ARBA" id="ARBA00023264"/>
    </source>
</evidence>
<evidence type="ECO:0000259" key="19">
    <source>
        <dbReference type="Pfam" id="PF07479"/>
    </source>
</evidence>
<keyword evidence="13" id="KW-0963">Cytoplasm</keyword>
<dbReference type="KEGG" id="tmai:FVE67_00810"/>
<organism evidence="20 21">
    <name type="scientific">Thermosulfurimonas marina</name>
    <dbReference type="NCBI Taxonomy" id="2047767"/>
    <lineage>
        <taxon>Bacteria</taxon>
        <taxon>Pseudomonadati</taxon>
        <taxon>Thermodesulfobacteriota</taxon>
        <taxon>Thermodesulfobacteria</taxon>
        <taxon>Thermodesulfobacteriales</taxon>
        <taxon>Thermodesulfobacteriaceae</taxon>
        <taxon>Thermosulfurimonas</taxon>
    </lineage>
</organism>
<feature type="binding site" evidence="16">
    <location>
        <position position="137"/>
    </location>
    <ligand>
        <name>NAD(+)</name>
        <dbReference type="ChEBI" id="CHEBI:57540"/>
    </ligand>
</feature>
<feature type="binding site" evidence="13">
    <location>
        <position position="11"/>
    </location>
    <ligand>
        <name>NADPH</name>
        <dbReference type="ChEBI" id="CHEBI:57783"/>
    </ligand>
</feature>
<dbReference type="InterPro" id="IPR008927">
    <property type="entry name" value="6-PGluconate_DH-like_C_sf"/>
</dbReference>
<feature type="binding site" evidence="15">
    <location>
        <position position="105"/>
    </location>
    <ligand>
        <name>substrate</name>
    </ligand>
</feature>
<dbReference type="EC" id="1.1.1.94" evidence="10 13"/>
<keyword evidence="2 13" id="KW-0444">Lipid biosynthesis</keyword>
<dbReference type="GO" id="GO:0006650">
    <property type="term" value="P:glycerophospholipid metabolic process"/>
    <property type="evidence" value="ECO:0007669"/>
    <property type="project" value="UniProtKB-UniRule"/>
</dbReference>
<dbReference type="GO" id="GO:0005975">
    <property type="term" value="P:carbohydrate metabolic process"/>
    <property type="evidence" value="ECO:0007669"/>
    <property type="project" value="InterPro"/>
</dbReference>
<dbReference type="PRINTS" id="PR00077">
    <property type="entry name" value="GPDHDRGNASE"/>
</dbReference>
<name>A0A6H1WQI2_9BACT</name>
<evidence type="ECO:0000256" key="3">
    <source>
        <dbReference type="ARBA" id="ARBA00022857"/>
    </source>
</evidence>
<dbReference type="SUPFAM" id="SSF51735">
    <property type="entry name" value="NAD(P)-binding Rossmann-fold domains"/>
    <property type="match status" value="1"/>
</dbReference>
<dbReference type="GO" id="GO:0046167">
    <property type="term" value="P:glycerol-3-phosphate biosynthetic process"/>
    <property type="evidence" value="ECO:0007669"/>
    <property type="project" value="UniProtKB-UniRule"/>
</dbReference>
<evidence type="ECO:0000313" key="21">
    <source>
        <dbReference type="Proteomes" id="UP000501253"/>
    </source>
</evidence>
<accession>A0A6H1WQI2</accession>
<feature type="binding site" evidence="13">
    <location>
        <position position="137"/>
    </location>
    <ligand>
        <name>NADPH</name>
        <dbReference type="ChEBI" id="CHEBI:57783"/>
    </ligand>
</feature>
<evidence type="ECO:0000256" key="4">
    <source>
        <dbReference type="ARBA" id="ARBA00023002"/>
    </source>
</evidence>
<comment type="function">
    <text evidence="13">Catalyzes the reduction of the glycolytic intermediate dihydroxyacetone phosphate (DHAP) to sn-glycerol 3-phosphate (G3P), the key precursor for phospholipid synthesis.</text>
</comment>
<evidence type="ECO:0000256" key="7">
    <source>
        <dbReference type="ARBA" id="ARBA00023209"/>
    </source>
</evidence>
<feature type="binding site" evidence="13">
    <location>
        <position position="32"/>
    </location>
    <ligand>
        <name>NADPH</name>
        <dbReference type="ChEBI" id="CHEBI:57783"/>
    </ligand>
</feature>
<dbReference type="SUPFAM" id="SSF48179">
    <property type="entry name" value="6-phosphogluconate dehydrogenase C-terminal domain-like"/>
    <property type="match status" value="1"/>
</dbReference>
<dbReference type="UniPathway" id="UPA00940"/>
<evidence type="ECO:0000256" key="6">
    <source>
        <dbReference type="ARBA" id="ARBA00023098"/>
    </source>
</evidence>
<reference evidence="20 21" key="1">
    <citation type="submission" date="2019-08" db="EMBL/GenBank/DDBJ databases">
        <title>Complete genome sequence of Thermosulfurimonas marina SU872T, an anaerobic thermophilic chemolithoautotrophic bacterium isolated from a shallow marine hydrothermal vent.</title>
        <authorList>
            <person name="Allioux M."/>
            <person name="Jebbar M."/>
            <person name="Slobodkina G."/>
            <person name="Slobodkin A."/>
            <person name="Moalic Y."/>
            <person name="Frolova A."/>
            <person name="Shao Z."/>
            <person name="Alain K."/>
        </authorList>
    </citation>
    <scope>NUCLEOTIDE SEQUENCE [LARGE SCALE GENOMIC DNA]</scope>
    <source>
        <strain evidence="20 21">SU872</strain>
    </source>
</reference>
<dbReference type="InterPro" id="IPR006109">
    <property type="entry name" value="G3P_DH_NAD-dep_C"/>
</dbReference>
<keyword evidence="13" id="KW-0547">Nucleotide-binding</keyword>
<evidence type="ECO:0000313" key="20">
    <source>
        <dbReference type="EMBL" id="QJA05414.1"/>
    </source>
</evidence>
<evidence type="ECO:0000256" key="12">
    <source>
        <dbReference type="ARBA" id="ARBA00080511"/>
    </source>
</evidence>
<dbReference type="GO" id="GO:0046168">
    <property type="term" value="P:glycerol-3-phosphate catabolic process"/>
    <property type="evidence" value="ECO:0007669"/>
    <property type="project" value="InterPro"/>
</dbReference>
<dbReference type="HAMAP" id="MF_00394">
    <property type="entry name" value="NAD_Glyc3P_dehydrog"/>
    <property type="match status" value="1"/>
</dbReference>
<keyword evidence="8 13" id="KW-1208">Phospholipid metabolism</keyword>
<dbReference type="PANTHER" id="PTHR11728">
    <property type="entry name" value="GLYCEROL-3-PHOSPHATE DEHYDROGENASE"/>
    <property type="match status" value="1"/>
</dbReference>
<keyword evidence="4 13" id="KW-0560">Oxidoreductase</keyword>
<dbReference type="GO" id="GO:0005829">
    <property type="term" value="C:cytosol"/>
    <property type="evidence" value="ECO:0007669"/>
    <property type="project" value="TreeGrafter"/>
</dbReference>
<dbReference type="PANTHER" id="PTHR11728:SF1">
    <property type="entry name" value="GLYCEROL-3-PHOSPHATE DEHYDROGENASE [NAD(+)] 2, CHLOROPLASTIC"/>
    <property type="match status" value="1"/>
</dbReference>
<evidence type="ECO:0000256" key="11">
    <source>
        <dbReference type="ARBA" id="ARBA00069372"/>
    </source>
</evidence>
<feature type="binding site" evidence="13">
    <location>
        <position position="105"/>
    </location>
    <ligand>
        <name>NADPH</name>
        <dbReference type="ChEBI" id="CHEBI:57783"/>
    </ligand>
</feature>
<dbReference type="EMBL" id="CP042909">
    <property type="protein sequence ID" value="QJA05414.1"/>
    <property type="molecule type" value="Genomic_DNA"/>
</dbReference>
<sequence>MRITVVGAGSWGTALGKVWAEKGHEVRLLARRPALAEAINSRKLNPDYLPEIELPENLKAFIDPGQALTKTEVVVWAVPCQHLREVAQGVRDILPRKIPLISAIKGLEIATFKTPVEILGEIFPENPRGVLSGPSFALEVARGLPTAVVLAFEEESLARELQEALSTSFFRLYRSQDVRGVEICGAVKNVMAIAAGISDGLELGLNARAALITRGLAEMMRLGLTRGAEPFTFSGLAGLGDLVLTCTGRLSRNYTVGYRLGRGEELEEILGSLHQVAEGVYTVKALYRFAQGAGLELPITEGVYQVLYEKEDPRNVLRRLLSRPLKAEFEPPLRP</sequence>
<dbReference type="FunFam" id="3.40.50.720:FF:000019">
    <property type="entry name" value="Glycerol-3-phosphate dehydrogenase [NAD(P)+]"/>
    <property type="match status" value="1"/>
</dbReference>
<feature type="binding site" evidence="13">
    <location>
        <position position="251"/>
    </location>
    <ligand>
        <name>sn-glycerol 3-phosphate</name>
        <dbReference type="ChEBI" id="CHEBI:57597"/>
    </ligand>
</feature>
<keyword evidence="5 13" id="KW-0520">NAD</keyword>
<dbReference type="InterPro" id="IPR006168">
    <property type="entry name" value="G3P_DH_NAD-dep"/>
</dbReference>
<dbReference type="NCBIfam" id="NF000940">
    <property type="entry name" value="PRK00094.1-2"/>
    <property type="match status" value="1"/>
</dbReference>
<dbReference type="PIRSF" id="PIRSF000114">
    <property type="entry name" value="Glycerol-3-P_dh"/>
    <property type="match status" value="1"/>
</dbReference>
<dbReference type="AlphaFoldDB" id="A0A6H1WQI2"/>
<comment type="pathway">
    <text evidence="13">Membrane lipid metabolism; glycerophospholipid metabolism.</text>
</comment>
<comment type="similarity">
    <text evidence="1 13 17">Belongs to the NAD-dependent glycerol-3-phosphate dehydrogenase family.</text>
</comment>
<dbReference type="FunFam" id="1.10.1040.10:FF:000001">
    <property type="entry name" value="Glycerol-3-phosphate dehydrogenase [NAD(P)+]"/>
    <property type="match status" value="1"/>
</dbReference>
<evidence type="ECO:0000259" key="18">
    <source>
        <dbReference type="Pfam" id="PF01210"/>
    </source>
</evidence>
<comment type="catalytic activity">
    <reaction evidence="13">
        <text>sn-glycerol 3-phosphate + NAD(+) = dihydroxyacetone phosphate + NADH + H(+)</text>
        <dbReference type="Rhea" id="RHEA:11092"/>
        <dbReference type="ChEBI" id="CHEBI:15378"/>
        <dbReference type="ChEBI" id="CHEBI:57540"/>
        <dbReference type="ChEBI" id="CHEBI:57597"/>
        <dbReference type="ChEBI" id="CHEBI:57642"/>
        <dbReference type="ChEBI" id="CHEBI:57945"/>
        <dbReference type="EC" id="1.1.1.94"/>
    </reaction>
</comment>
<feature type="binding site" evidence="13">
    <location>
        <position position="241"/>
    </location>
    <ligand>
        <name>sn-glycerol 3-phosphate</name>
        <dbReference type="ChEBI" id="CHEBI:57597"/>
    </ligand>
</feature>
<evidence type="ECO:0000256" key="17">
    <source>
        <dbReference type="RuleBase" id="RU000437"/>
    </source>
</evidence>
<feature type="binding site" evidence="13">
    <location>
        <position position="135"/>
    </location>
    <ligand>
        <name>sn-glycerol 3-phosphate</name>
        <dbReference type="ChEBI" id="CHEBI:57597"/>
    </ligand>
</feature>
<dbReference type="GO" id="GO:0047952">
    <property type="term" value="F:glycerol-3-phosphate dehydrogenase [NAD(P)+] activity"/>
    <property type="evidence" value="ECO:0007669"/>
    <property type="project" value="UniProtKB-UniRule"/>
</dbReference>
<feature type="binding site" evidence="13">
    <location>
        <position position="133"/>
    </location>
    <ligand>
        <name>sn-glycerol 3-phosphate</name>
        <dbReference type="ChEBI" id="CHEBI:57597"/>
    </ligand>
</feature>
<proteinExistence type="inferred from homology"/>
<feature type="binding site" evidence="13">
    <location>
        <position position="278"/>
    </location>
    <ligand>
        <name>NADPH</name>
        <dbReference type="ChEBI" id="CHEBI:57783"/>
    </ligand>
</feature>
<dbReference type="GO" id="GO:0008654">
    <property type="term" value="P:phospholipid biosynthetic process"/>
    <property type="evidence" value="ECO:0007669"/>
    <property type="project" value="UniProtKB-KW"/>
</dbReference>
<keyword evidence="7 13" id="KW-0594">Phospholipid biosynthesis</keyword>
<evidence type="ECO:0000256" key="9">
    <source>
        <dbReference type="ARBA" id="ARBA00052716"/>
    </source>
</evidence>
<keyword evidence="3 13" id="KW-0521">NADP</keyword>
<comment type="subcellular location">
    <subcellularLocation>
        <location evidence="13">Cytoplasm</location>
    </subcellularLocation>
</comment>
<evidence type="ECO:0000256" key="13">
    <source>
        <dbReference type="HAMAP-Rule" id="MF_00394"/>
    </source>
</evidence>
<feature type="binding site" evidence="15">
    <location>
        <begin position="252"/>
        <end position="253"/>
    </location>
    <ligand>
        <name>substrate</name>
    </ligand>
</feature>
<feature type="active site" description="Proton acceptor" evidence="13 14">
    <location>
        <position position="188"/>
    </location>
</feature>
<dbReference type="Gene3D" id="1.10.1040.10">
    <property type="entry name" value="N-(1-d-carboxylethyl)-l-norvaline Dehydrogenase, domain 2"/>
    <property type="match status" value="1"/>
</dbReference>
<feature type="binding site" evidence="13">
    <location>
        <position position="48"/>
    </location>
    <ligand>
        <name>NADPH</name>
        <dbReference type="ChEBI" id="CHEBI:57783"/>
    </ligand>
</feature>
<protein>
    <recommendedName>
        <fullName evidence="11 13">Glycerol-3-phosphate dehydrogenase [NAD(P)+]</fullName>
        <ecNumber evidence="10 13">1.1.1.94</ecNumber>
    </recommendedName>
    <alternativeName>
        <fullName evidence="13">NAD(P)(+)-dependent glycerol-3-phosphate dehydrogenase</fullName>
    </alternativeName>
    <alternativeName>
        <fullName evidence="12 13">NAD(P)H-dependent dihydroxyacetone-phosphate reductase</fullName>
    </alternativeName>
</protein>
<dbReference type="NCBIfam" id="NF000942">
    <property type="entry name" value="PRK00094.1-4"/>
    <property type="match status" value="1"/>
</dbReference>
<feature type="binding site" evidence="13">
    <location>
        <position position="252"/>
    </location>
    <ligand>
        <name>sn-glycerol 3-phosphate</name>
        <dbReference type="ChEBI" id="CHEBI:57597"/>
    </ligand>
</feature>
<feature type="binding site" evidence="13">
    <location>
        <position position="276"/>
    </location>
    <ligand>
        <name>NADPH</name>
        <dbReference type="ChEBI" id="CHEBI:57783"/>
    </ligand>
</feature>
<evidence type="ECO:0000256" key="2">
    <source>
        <dbReference type="ARBA" id="ARBA00022516"/>
    </source>
</evidence>
<dbReference type="InterPro" id="IPR036291">
    <property type="entry name" value="NAD(P)-bd_dom_sf"/>
</dbReference>
<evidence type="ECO:0000256" key="10">
    <source>
        <dbReference type="ARBA" id="ARBA00066687"/>
    </source>
</evidence>
<evidence type="ECO:0000256" key="14">
    <source>
        <dbReference type="PIRSR" id="PIRSR000114-1"/>
    </source>
</evidence>
<feature type="binding site" evidence="13">
    <location>
        <position position="31"/>
    </location>
    <ligand>
        <name>NADPH</name>
        <dbReference type="ChEBI" id="CHEBI:57783"/>
    </ligand>
</feature>
<feature type="domain" description="Glycerol-3-phosphate dehydrogenase NAD-dependent N-terminal" evidence="18">
    <location>
        <begin position="3"/>
        <end position="157"/>
    </location>
</feature>
<dbReference type="Pfam" id="PF07479">
    <property type="entry name" value="NAD_Gly3P_dh_C"/>
    <property type="match status" value="1"/>
</dbReference>
<evidence type="ECO:0000256" key="1">
    <source>
        <dbReference type="ARBA" id="ARBA00011009"/>
    </source>
</evidence>
<dbReference type="PROSITE" id="PS00957">
    <property type="entry name" value="NAD_G3PDH"/>
    <property type="match status" value="1"/>
</dbReference>
<evidence type="ECO:0000256" key="5">
    <source>
        <dbReference type="ARBA" id="ARBA00023027"/>
    </source>
</evidence>
<dbReference type="Gene3D" id="3.40.50.720">
    <property type="entry name" value="NAD(P)-binding Rossmann-like Domain"/>
    <property type="match status" value="1"/>
</dbReference>
<dbReference type="Pfam" id="PF01210">
    <property type="entry name" value="NAD_Gly3P_dh_N"/>
    <property type="match status" value="1"/>
</dbReference>
<feature type="binding site" evidence="16">
    <location>
        <position position="252"/>
    </location>
    <ligand>
        <name>NAD(+)</name>
        <dbReference type="ChEBI" id="CHEBI:57540"/>
    </ligand>
</feature>
<feature type="domain" description="Glycerol-3-phosphate dehydrogenase NAD-dependent C-terminal" evidence="19">
    <location>
        <begin position="177"/>
        <end position="317"/>
    </location>
</feature>
<dbReference type="InterPro" id="IPR013328">
    <property type="entry name" value="6PGD_dom2"/>
</dbReference>